<dbReference type="EMBL" id="NOXU01000030">
    <property type="protein sequence ID" value="OYQ33597.1"/>
    <property type="molecule type" value="Genomic_DNA"/>
</dbReference>
<gene>
    <name evidence="2" type="ORF">CHU95_14560</name>
</gene>
<keyword evidence="1" id="KW-0732">Signal</keyword>
<dbReference type="OrthoDB" id="7189112at2"/>
<proteinExistence type="predicted"/>
<accession>A0A255YWI8</accession>
<evidence type="ECO:0000313" key="2">
    <source>
        <dbReference type="EMBL" id="OYQ33597.1"/>
    </source>
</evidence>
<dbReference type="Pfam" id="PF09912">
    <property type="entry name" value="DUF2141"/>
    <property type="match status" value="1"/>
</dbReference>
<comment type="caution">
    <text evidence="2">The sequence shown here is derived from an EMBL/GenBank/DDBJ whole genome shotgun (WGS) entry which is preliminary data.</text>
</comment>
<feature type="chain" id="PRO_5013304858" description="DUF2141 domain-containing protein" evidence="1">
    <location>
        <begin position="21"/>
        <end position="136"/>
    </location>
</feature>
<dbReference type="RefSeq" id="WP_094457039.1">
    <property type="nucleotide sequence ID" value="NZ_NOXU01000030.1"/>
</dbReference>
<keyword evidence="3" id="KW-1185">Reference proteome</keyword>
<sequence length="136" mass="14603">MRAIAFILLAFAILSPAAHAGDVTIQISDAEADGRMVYVQLCTQAEFLQRCAVGDRLAAKDDTVTVLFKNVPPGTYAATAFQDMNGNAKLDRGMYGAPSEPWAVSRDAKGHMGPPAFDDAKVEVTDQPLTLKMDLD</sequence>
<protein>
    <recommendedName>
        <fullName evidence="4">DUF2141 domain-containing protein</fullName>
    </recommendedName>
</protein>
<name>A0A255YWI8_9PROT</name>
<dbReference type="AlphaFoldDB" id="A0A255YWI8"/>
<dbReference type="InterPro" id="IPR018673">
    <property type="entry name" value="DUF2141"/>
</dbReference>
<organism evidence="2 3">
    <name type="scientific">Niveispirillum lacus</name>
    <dbReference type="NCBI Taxonomy" id="1981099"/>
    <lineage>
        <taxon>Bacteria</taxon>
        <taxon>Pseudomonadati</taxon>
        <taxon>Pseudomonadota</taxon>
        <taxon>Alphaproteobacteria</taxon>
        <taxon>Rhodospirillales</taxon>
        <taxon>Azospirillaceae</taxon>
        <taxon>Niveispirillum</taxon>
    </lineage>
</organism>
<feature type="signal peptide" evidence="1">
    <location>
        <begin position="1"/>
        <end position="20"/>
    </location>
</feature>
<reference evidence="2 3" key="1">
    <citation type="submission" date="2017-07" db="EMBL/GenBank/DDBJ databases">
        <title>Niveispirillum cyanobacteriorum sp. nov., isolated from cyanobacterial aggregates in a eutrophic lake.</title>
        <authorList>
            <person name="Cai H."/>
        </authorList>
    </citation>
    <scope>NUCLEOTIDE SEQUENCE [LARGE SCALE GENOMIC DNA]</scope>
    <source>
        <strain evidence="3">TH1-14</strain>
    </source>
</reference>
<dbReference type="Proteomes" id="UP000216998">
    <property type="component" value="Unassembled WGS sequence"/>
</dbReference>
<evidence type="ECO:0008006" key="4">
    <source>
        <dbReference type="Google" id="ProtNLM"/>
    </source>
</evidence>
<evidence type="ECO:0000256" key="1">
    <source>
        <dbReference type="SAM" id="SignalP"/>
    </source>
</evidence>
<evidence type="ECO:0000313" key="3">
    <source>
        <dbReference type="Proteomes" id="UP000216998"/>
    </source>
</evidence>